<dbReference type="AlphaFoldDB" id="A0A2T6CCR3"/>
<protein>
    <submittedName>
        <fullName evidence="1">Uncharacterized protein</fullName>
    </submittedName>
</protein>
<dbReference type="EMBL" id="QBKU01000007">
    <property type="protein sequence ID" value="PTX73306.1"/>
    <property type="molecule type" value="Genomic_DNA"/>
</dbReference>
<accession>A0A2T6CCR3</accession>
<gene>
    <name evidence="1" type="ORF">C8N31_1076</name>
</gene>
<dbReference type="RefSeq" id="WP_420834937.1">
    <property type="nucleotide sequence ID" value="NZ_QBKU01000007.1"/>
</dbReference>
<comment type="caution">
    <text evidence="1">The sequence shown here is derived from an EMBL/GenBank/DDBJ whole genome shotgun (WGS) entry which is preliminary data.</text>
</comment>
<name>A0A2T6CCR3_9RHOB</name>
<evidence type="ECO:0000313" key="2">
    <source>
        <dbReference type="Proteomes" id="UP000244092"/>
    </source>
</evidence>
<reference evidence="1 2" key="1">
    <citation type="submission" date="2018-04" db="EMBL/GenBank/DDBJ databases">
        <title>Genomic Encyclopedia of Archaeal and Bacterial Type Strains, Phase II (KMG-II): from individual species to whole genera.</title>
        <authorList>
            <person name="Goeker M."/>
        </authorList>
    </citation>
    <scope>NUCLEOTIDE SEQUENCE [LARGE SCALE GENOMIC DNA]</scope>
    <source>
        <strain evidence="1 2">DSM 12244</strain>
    </source>
</reference>
<dbReference type="Proteomes" id="UP000244092">
    <property type="component" value="Unassembled WGS sequence"/>
</dbReference>
<organism evidence="1 2">
    <name type="scientific">Sulfitobacter mediterraneus</name>
    <dbReference type="NCBI Taxonomy" id="83219"/>
    <lineage>
        <taxon>Bacteria</taxon>
        <taxon>Pseudomonadati</taxon>
        <taxon>Pseudomonadota</taxon>
        <taxon>Alphaproteobacteria</taxon>
        <taxon>Rhodobacterales</taxon>
        <taxon>Roseobacteraceae</taxon>
        <taxon>Sulfitobacter</taxon>
    </lineage>
</organism>
<sequence>MTVDNDPMAEIRASFFIESEELLEALQDGLQLMDDGAADN</sequence>
<evidence type="ECO:0000313" key="1">
    <source>
        <dbReference type="EMBL" id="PTX73306.1"/>
    </source>
</evidence>
<proteinExistence type="predicted"/>